<name>A0AB32WDI3_THECC</name>
<evidence type="ECO:0000313" key="2">
    <source>
        <dbReference type="Proteomes" id="UP000694886"/>
    </source>
</evidence>
<dbReference type="RefSeq" id="XP_017977422.1">
    <property type="nucleotide sequence ID" value="XM_018121933.1"/>
</dbReference>
<dbReference type="KEGG" id="tcc:108662299"/>
<reference evidence="3" key="2">
    <citation type="submission" date="2025-08" db="UniProtKB">
        <authorList>
            <consortium name="RefSeq"/>
        </authorList>
    </citation>
    <scope>IDENTIFICATION</scope>
</reference>
<proteinExistence type="predicted"/>
<sequence>MDIRDGSWDLHMSVEMLLLMFFVLCFRSEGFPIDKSTQTYSIDESILLIPRKNNLITIQDVSASIIQARRTLSRNIYCTKNDWVSHGQDFSAEVWVKPELEGKQGKIQIEDEVTETRSHSDARLSHQQQSMGAAGLLVLDQIQGWWFITKNCPFPGQ</sequence>
<evidence type="ECO:0000256" key="1">
    <source>
        <dbReference type="SAM" id="SignalP"/>
    </source>
</evidence>
<dbReference type="GeneID" id="108662299"/>
<organism evidence="2 3">
    <name type="scientific">Theobroma cacao</name>
    <name type="common">Cacao</name>
    <name type="synonym">Cocoa</name>
    <dbReference type="NCBI Taxonomy" id="3641"/>
    <lineage>
        <taxon>Eukaryota</taxon>
        <taxon>Viridiplantae</taxon>
        <taxon>Streptophyta</taxon>
        <taxon>Embryophyta</taxon>
        <taxon>Tracheophyta</taxon>
        <taxon>Spermatophyta</taxon>
        <taxon>Magnoliopsida</taxon>
        <taxon>eudicotyledons</taxon>
        <taxon>Gunneridae</taxon>
        <taxon>Pentapetalae</taxon>
        <taxon>rosids</taxon>
        <taxon>malvids</taxon>
        <taxon>Malvales</taxon>
        <taxon>Malvaceae</taxon>
        <taxon>Byttnerioideae</taxon>
        <taxon>Theobroma</taxon>
    </lineage>
</organism>
<reference evidence="2" key="1">
    <citation type="journal article" date="1997" name="Nucleic Acids Res.">
        <title>tRNAscan-SE: a program for improved detection of transfer RNA genes in genomic sequence.</title>
        <authorList>
            <person name="Lowe T.M."/>
            <person name="Eddy S.R."/>
        </authorList>
    </citation>
    <scope>NUCLEOTIDE SEQUENCE [LARGE SCALE GENOMIC DNA]</scope>
    <source>
        <strain evidence="2">r\B97-61/B2</strain>
    </source>
</reference>
<protein>
    <submittedName>
        <fullName evidence="3">Uncharacterized protein LOC108662299 isoform X1</fullName>
    </submittedName>
</protein>
<accession>A0AB32WDI3</accession>
<gene>
    <name evidence="3" type="primary">LOC108662299</name>
</gene>
<keyword evidence="1" id="KW-0732">Signal</keyword>
<evidence type="ECO:0000313" key="3">
    <source>
        <dbReference type="RefSeq" id="XP_017977422.1"/>
    </source>
</evidence>
<dbReference type="Proteomes" id="UP000694886">
    <property type="component" value="Chromosome 5"/>
</dbReference>
<feature type="chain" id="PRO_5044211999" evidence="1">
    <location>
        <begin position="31"/>
        <end position="157"/>
    </location>
</feature>
<dbReference type="AlphaFoldDB" id="A0AB32WDI3"/>
<dbReference type="Gramene" id="Tc05v2_t013430.2">
    <property type="protein sequence ID" value="Tc05v2_p013430.2"/>
    <property type="gene ID" value="Tc05v2_g013430"/>
</dbReference>
<feature type="signal peptide" evidence="1">
    <location>
        <begin position="1"/>
        <end position="30"/>
    </location>
</feature>